<proteinExistence type="predicted"/>
<dbReference type="VEuPathDB" id="FungiDB:P170DRAFT_441781"/>
<evidence type="ECO:0000313" key="1">
    <source>
        <dbReference type="EMBL" id="PLB43354.1"/>
    </source>
</evidence>
<dbReference type="AlphaFoldDB" id="A0A2I2FRU7"/>
<dbReference type="OrthoDB" id="538223at2759"/>
<keyword evidence="2" id="KW-1185">Reference proteome</keyword>
<reference evidence="1 2" key="1">
    <citation type="submission" date="2016-12" db="EMBL/GenBank/DDBJ databases">
        <title>The genomes of Aspergillus section Nigri reveals drivers in fungal speciation.</title>
        <authorList>
            <consortium name="DOE Joint Genome Institute"/>
            <person name="Vesth T.C."/>
            <person name="Nybo J."/>
            <person name="Theobald S."/>
            <person name="Brandl J."/>
            <person name="Frisvad J.C."/>
            <person name="Nielsen K.F."/>
            <person name="Lyhne E.K."/>
            <person name="Kogle M.E."/>
            <person name="Kuo A."/>
            <person name="Riley R."/>
            <person name="Clum A."/>
            <person name="Nolan M."/>
            <person name="Lipzen A."/>
            <person name="Salamov A."/>
            <person name="Henrissat B."/>
            <person name="Wiebenga A."/>
            <person name="De Vries R.P."/>
            <person name="Grigoriev I.V."/>
            <person name="Mortensen U.H."/>
            <person name="Andersen M.R."/>
            <person name="Baker S.E."/>
        </authorList>
    </citation>
    <scope>NUCLEOTIDE SEQUENCE [LARGE SCALE GENOMIC DNA]</scope>
    <source>
        <strain evidence="1 2">IBT 23096</strain>
    </source>
</reference>
<accession>A0A2I2FRU7</accession>
<name>A0A2I2FRU7_9EURO</name>
<dbReference type="EMBL" id="MSFO01000011">
    <property type="protein sequence ID" value="PLB43354.1"/>
    <property type="molecule type" value="Genomic_DNA"/>
</dbReference>
<sequence length="188" mass="21230">MTLDLSLPATCPPLCHPRYYECNQDLAAFALYTLVDIPESDLSKLLLFLNHEWCHGDDDIPPIVRTPKTYNFTGKTLKDIVKAQTEMDMQMTPLTGAQANYELGWHPEAFLVVTTRDCVQPGKGLLLVFMDDYDNEFEQLDDPEVRRMDKCFLPIEEAPMVLSSFQLTDMAFMDAKAQFGGGDELVGP</sequence>
<evidence type="ECO:0000313" key="2">
    <source>
        <dbReference type="Proteomes" id="UP000234275"/>
    </source>
</evidence>
<comment type="caution">
    <text evidence="1">The sequence shown here is derived from an EMBL/GenBank/DDBJ whole genome shotgun (WGS) entry which is preliminary data.</text>
</comment>
<protein>
    <submittedName>
        <fullName evidence="1">Uncharacterized protein</fullName>
    </submittedName>
</protein>
<gene>
    <name evidence="1" type="ORF">P170DRAFT_441781</name>
</gene>
<dbReference type="RefSeq" id="XP_024698656.1">
    <property type="nucleotide sequence ID" value="XM_024850396.1"/>
</dbReference>
<dbReference type="GeneID" id="36558095"/>
<dbReference type="Proteomes" id="UP000234275">
    <property type="component" value="Unassembled WGS sequence"/>
</dbReference>
<organism evidence="1 2">
    <name type="scientific">Aspergillus steynii IBT 23096</name>
    <dbReference type="NCBI Taxonomy" id="1392250"/>
    <lineage>
        <taxon>Eukaryota</taxon>
        <taxon>Fungi</taxon>
        <taxon>Dikarya</taxon>
        <taxon>Ascomycota</taxon>
        <taxon>Pezizomycotina</taxon>
        <taxon>Eurotiomycetes</taxon>
        <taxon>Eurotiomycetidae</taxon>
        <taxon>Eurotiales</taxon>
        <taxon>Aspergillaceae</taxon>
        <taxon>Aspergillus</taxon>
        <taxon>Aspergillus subgen. Circumdati</taxon>
    </lineage>
</organism>